<dbReference type="InterPro" id="IPR006671">
    <property type="entry name" value="Cyclin_N"/>
</dbReference>
<dbReference type="CDD" id="cd20543">
    <property type="entry name" value="CYCLIN_AtCycD-like_rpt1"/>
    <property type="match status" value="1"/>
</dbReference>
<evidence type="ECO:0000259" key="6">
    <source>
        <dbReference type="SMART" id="SM00385"/>
    </source>
</evidence>
<dbReference type="Pfam" id="PF00134">
    <property type="entry name" value="Cyclin_N"/>
    <property type="match status" value="1"/>
</dbReference>
<dbReference type="Gene3D" id="1.10.472.10">
    <property type="entry name" value="Cyclin-like"/>
    <property type="match status" value="2"/>
</dbReference>
<feature type="domain" description="Cyclin C-terminal" evidence="7">
    <location>
        <begin position="191"/>
        <end position="308"/>
    </location>
</feature>
<dbReference type="PANTHER" id="PTHR10177">
    <property type="entry name" value="CYCLINS"/>
    <property type="match status" value="1"/>
</dbReference>
<dbReference type="InterPro" id="IPR048258">
    <property type="entry name" value="Cyclins_cyclin-box"/>
</dbReference>
<dbReference type="InterPro" id="IPR036915">
    <property type="entry name" value="Cyclin-like_sf"/>
</dbReference>
<dbReference type="CDD" id="cd20544">
    <property type="entry name" value="CYCLIN_AtCycD-like_rpt2"/>
    <property type="match status" value="1"/>
</dbReference>
<name>B8LR95_PICSI</name>
<dbReference type="PROSITE" id="PS00292">
    <property type="entry name" value="CYCLINS"/>
    <property type="match status" value="1"/>
</dbReference>
<evidence type="ECO:0000259" key="7">
    <source>
        <dbReference type="SMART" id="SM01332"/>
    </source>
</evidence>
<dbReference type="EMBL" id="EF678417">
    <property type="protein sequence ID" value="ABR18175.1"/>
    <property type="molecule type" value="mRNA"/>
</dbReference>
<proteinExistence type="evidence at transcript level"/>
<comment type="similarity">
    <text evidence="1">Belongs to the cyclin family. Cyclin D subfamily.</text>
</comment>
<dbReference type="Pfam" id="PF02984">
    <property type="entry name" value="Cyclin_C"/>
    <property type="match status" value="1"/>
</dbReference>
<organism evidence="8">
    <name type="scientific">Picea sitchensis</name>
    <name type="common">Sitka spruce</name>
    <name type="synonym">Pinus sitchensis</name>
    <dbReference type="NCBI Taxonomy" id="3332"/>
    <lineage>
        <taxon>Eukaryota</taxon>
        <taxon>Viridiplantae</taxon>
        <taxon>Streptophyta</taxon>
        <taxon>Embryophyta</taxon>
        <taxon>Tracheophyta</taxon>
        <taxon>Spermatophyta</taxon>
        <taxon>Pinopsida</taxon>
        <taxon>Pinidae</taxon>
        <taxon>Conifers I</taxon>
        <taxon>Pinales</taxon>
        <taxon>Pinaceae</taxon>
        <taxon>Picea</taxon>
    </lineage>
</organism>
<evidence type="ECO:0000256" key="4">
    <source>
        <dbReference type="ARBA" id="ARBA00023306"/>
    </source>
</evidence>
<evidence type="ECO:0000313" key="8">
    <source>
        <dbReference type="EMBL" id="ABR18175.1"/>
    </source>
</evidence>
<dbReference type="GO" id="GO:0051301">
    <property type="term" value="P:cell division"/>
    <property type="evidence" value="ECO:0007669"/>
    <property type="project" value="UniProtKB-KW"/>
</dbReference>
<sequence length="368" mass="40920">MAPSCIDCAPNDLFCAEDVFGVVAWDDGETGSLYGDEDQHYNLDICDQHFVSSIDEHLWDDGELAAFAERETLYVPNPVEKNSSEAKARQDAVDWILKVHAHYGFGPVTAVLSINYLDRFLSANQLQQDKPWMTQLAAVACLSLAAKMDETEVPLLLDFQVEEAKYLFESRTIQRMELLVLSTLEWRMSPVTPLSYIDHASRMIGLENHHCWIFTMRCKEILLNTLRDAKFLGFLPSVVAAAIMLHVIKEIELVNPYQYENRLLSAMKVNKDMCERCIGLLIAPESSSLGSFSLGLKRKSSSVNIPIPGSPDGVLDATFSCSSSSCGSGQSTPGSYDSNNSSILCISPAVIKKRKLNEFCSDLHCLED</sequence>
<dbReference type="InterPro" id="IPR039361">
    <property type="entry name" value="Cyclin"/>
</dbReference>
<dbReference type="FunFam" id="1.10.472.10:FF:000034">
    <property type="entry name" value="D2/4-type cyclin"/>
    <property type="match status" value="1"/>
</dbReference>
<evidence type="ECO:0000256" key="2">
    <source>
        <dbReference type="ARBA" id="ARBA00022618"/>
    </source>
</evidence>
<reference evidence="8" key="1">
    <citation type="submission" date="2007-06" db="EMBL/GenBank/DDBJ databases">
        <title>Full length cDNA sequences from Sitka Spruce (Picea sitchensis).</title>
        <authorList>
            <person name="Ralph S.G."/>
            <person name="Chun H.E."/>
            <person name="Liao N."/>
            <person name="Ali J."/>
            <person name="Reid K."/>
            <person name="Kolosova N."/>
            <person name="Cooper N."/>
            <person name="Cullis C."/>
            <person name="Jancsik S."/>
            <person name="Moore R."/>
            <person name="Mayo M."/>
            <person name="Wagner S."/>
            <person name="Holt R.A."/>
            <person name="Jones S.J.M."/>
            <person name="Marra M.A."/>
            <person name="Ritland C.E."/>
            <person name="Ritland K."/>
            <person name="Bohlmann J."/>
        </authorList>
    </citation>
    <scope>NUCLEOTIDE SEQUENCE</scope>
    <source>
        <tissue evidence="8">Bark</tissue>
    </source>
</reference>
<keyword evidence="4" id="KW-0131">Cell cycle</keyword>
<evidence type="ECO:0000256" key="3">
    <source>
        <dbReference type="ARBA" id="ARBA00023127"/>
    </source>
</evidence>
<protein>
    <submittedName>
        <fullName evidence="8">Uncharacterized protein</fullName>
    </submittedName>
</protein>
<evidence type="ECO:0000256" key="5">
    <source>
        <dbReference type="RuleBase" id="RU000383"/>
    </source>
</evidence>
<dbReference type="SMART" id="SM00385">
    <property type="entry name" value="CYCLIN"/>
    <property type="match status" value="1"/>
</dbReference>
<dbReference type="SMART" id="SM01332">
    <property type="entry name" value="Cyclin_C"/>
    <property type="match status" value="1"/>
</dbReference>
<feature type="domain" description="Cyclin-like" evidence="6">
    <location>
        <begin position="94"/>
        <end position="182"/>
    </location>
</feature>
<dbReference type="InterPro" id="IPR013763">
    <property type="entry name" value="Cyclin-like_dom"/>
</dbReference>
<evidence type="ECO:0000256" key="1">
    <source>
        <dbReference type="ARBA" id="ARBA00009065"/>
    </source>
</evidence>
<accession>B8LR95</accession>
<dbReference type="SUPFAM" id="SSF47954">
    <property type="entry name" value="Cyclin-like"/>
    <property type="match status" value="2"/>
</dbReference>
<keyword evidence="3 5" id="KW-0195">Cyclin</keyword>
<dbReference type="AlphaFoldDB" id="B8LR95"/>
<dbReference type="InterPro" id="IPR004367">
    <property type="entry name" value="Cyclin_C-dom"/>
</dbReference>
<keyword evidence="2" id="KW-0132">Cell division</keyword>